<reference evidence="10" key="1">
    <citation type="journal article" date="2018" name="Nat. Microbiol.">
        <title>Leveraging single-cell genomics to expand the fungal tree of life.</title>
        <authorList>
            <person name="Ahrendt S.R."/>
            <person name="Quandt C.A."/>
            <person name="Ciobanu D."/>
            <person name="Clum A."/>
            <person name="Salamov A."/>
            <person name="Andreopoulos B."/>
            <person name="Cheng J.F."/>
            <person name="Woyke T."/>
            <person name="Pelin A."/>
            <person name="Henrissat B."/>
            <person name="Reynolds N.K."/>
            <person name="Benny G.L."/>
            <person name="Smith M.E."/>
            <person name="James T.Y."/>
            <person name="Grigoriev I.V."/>
        </authorList>
    </citation>
    <scope>NUCLEOTIDE SEQUENCE [LARGE SCALE GENOMIC DNA]</scope>
    <source>
        <strain evidence="10">RSA 1356</strain>
    </source>
</reference>
<dbReference type="GO" id="GO:0005737">
    <property type="term" value="C:cytoplasm"/>
    <property type="evidence" value="ECO:0007669"/>
    <property type="project" value="UniProtKB-SubCell"/>
</dbReference>
<evidence type="ECO:0000313" key="9">
    <source>
        <dbReference type="EMBL" id="RKP08877.1"/>
    </source>
</evidence>
<dbReference type="GO" id="GO:0008541">
    <property type="term" value="C:proteasome regulatory particle, lid subcomplex"/>
    <property type="evidence" value="ECO:0007669"/>
    <property type="project" value="TreeGrafter"/>
</dbReference>
<dbReference type="Pfam" id="PF16550">
    <property type="entry name" value="RPN13_C"/>
    <property type="match status" value="1"/>
</dbReference>
<keyword evidence="3" id="KW-0963">Cytoplasm</keyword>
<evidence type="ECO:0000256" key="2">
    <source>
        <dbReference type="ARBA" id="ARBA00004496"/>
    </source>
</evidence>
<dbReference type="PANTHER" id="PTHR12225">
    <property type="entry name" value="ADHESION REGULATING MOLECULE 1 110 KDA CELL MEMBRANE GLYCOPROTEIN"/>
    <property type="match status" value="1"/>
</dbReference>
<feature type="domain" description="DEUBAD" evidence="7">
    <location>
        <begin position="166"/>
        <end position="271"/>
    </location>
</feature>
<dbReference type="Gene3D" id="1.10.2020.20">
    <property type="match status" value="1"/>
</dbReference>
<dbReference type="InterPro" id="IPR038108">
    <property type="entry name" value="RPN13_DEUBAD_sf"/>
</dbReference>
<dbReference type="GO" id="GO:0070628">
    <property type="term" value="F:proteasome binding"/>
    <property type="evidence" value="ECO:0007669"/>
    <property type="project" value="TreeGrafter"/>
</dbReference>
<evidence type="ECO:0000256" key="1">
    <source>
        <dbReference type="ARBA" id="ARBA00004123"/>
    </source>
</evidence>
<dbReference type="Gene3D" id="2.30.29.70">
    <property type="entry name" value="Proteasomal ubiquitin receptor Rpn13/ADRM1"/>
    <property type="match status" value="1"/>
</dbReference>
<comment type="subcellular location">
    <subcellularLocation>
        <location evidence="2">Cytoplasm</location>
    </subcellularLocation>
    <subcellularLocation>
        <location evidence="1">Nucleus</location>
    </subcellularLocation>
</comment>
<accession>A0A4P9XRZ8</accession>
<dbReference type="InterPro" id="IPR006773">
    <property type="entry name" value="Rpn13/ADRM1"/>
</dbReference>
<gene>
    <name evidence="9" type="ORF">THASP1DRAFT_15033</name>
</gene>
<sequence>MQLSRPGHLLEFKAGRMFRDGDTKWVRPDDAKGLVYLEKSDGLLHFHWKNRETGEIVEDLIIFEDDAEFFKVTQSPGRVYALRFRSSGNVLFFWMQHRDEARDEILCRRLNDYIANPDAAEVMDDQTAATGSLPSGGAAGATSGNQLGNLRELLANITVPEDITARHAAETDSSLNDVLTSEHLQPVLDDAELRAAIFPHLPEGAPHTLEEVQQVVASPQFRQSLASLSAALNSGQMVPLVLELGLPASAGSSVRAFLQAIEQLARDRADNEGDGEELQADPAPPQNEGSGDRMDED</sequence>
<keyword evidence="9" id="KW-0675">Receptor</keyword>
<dbReference type="OrthoDB" id="340431at2759"/>
<evidence type="ECO:0000259" key="7">
    <source>
        <dbReference type="PROSITE" id="PS51916"/>
    </source>
</evidence>
<keyword evidence="10" id="KW-1185">Reference proteome</keyword>
<dbReference type="InterPro" id="IPR044868">
    <property type="entry name" value="Rpn13/ADRM1_Pru"/>
</dbReference>
<dbReference type="CDD" id="cd13314">
    <property type="entry name" value="PH_Rpn13"/>
    <property type="match status" value="1"/>
</dbReference>
<dbReference type="AlphaFoldDB" id="A0A4P9XRZ8"/>
<keyword evidence="4 9" id="KW-0647">Proteasome</keyword>
<evidence type="ECO:0000259" key="8">
    <source>
        <dbReference type="PROSITE" id="PS51917"/>
    </source>
</evidence>
<evidence type="ECO:0000256" key="3">
    <source>
        <dbReference type="ARBA" id="ARBA00022490"/>
    </source>
</evidence>
<evidence type="ECO:0000256" key="4">
    <source>
        <dbReference type="ARBA" id="ARBA00022942"/>
    </source>
</evidence>
<dbReference type="InterPro" id="IPR044867">
    <property type="entry name" value="DEUBAD_dom"/>
</dbReference>
<dbReference type="InterPro" id="IPR032368">
    <property type="entry name" value="RPN13_DEUBAD"/>
</dbReference>
<feature type="domain" description="Pru" evidence="8">
    <location>
        <begin position="4"/>
        <end position="117"/>
    </location>
</feature>
<name>A0A4P9XRZ8_9FUNG</name>
<dbReference type="GO" id="GO:0061133">
    <property type="term" value="F:endopeptidase activator activity"/>
    <property type="evidence" value="ECO:0007669"/>
    <property type="project" value="TreeGrafter"/>
</dbReference>
<evidence type="ECO:0000313" key="10">
    <source>
        <dbReference type="Proteomes" id="UP000271241"/>
    </source>
</evidence>
<feature type="region of interest" description="Disordered" evidence="6">
    <location>
        <begin position="266"/>
        <end position="297"/>
    </location>
</feature>
<evidence type="ECO:0000256" key="6">
    <source>
        <dbReference type="SAM" id="MobiDB-lite"/>
    </source>
</evidence>
<dbReference type="EMBL" id="KZ992562">
    <property type="protein sequence ID" value="RKP08877.1"/>
    <property type="molecule type" value="Genomic_DNA"/>
</dbReference>
<organism evidence="9 10">
    <name type="scientific">Thamnocephalis sphaerospora</name>
    <dbReference type="NCBI Taxonomy" id="78915"/>
    <lineage>
        <taxon>Eukaryota</taxon>
        <taxon>Fungi</taxon>
        <taxon>Fungi incertae sedis</taxon>
        <taxon>Zoopagomycota</taxon>
        <taxon>Zoopagomycotina</taxon>
        <taxon>Zoopagomycetes</taxon>
        <taxon>Zoopagales</taxon>
        <taxon>Sigmoideomycetaceae</taxon>
        <taxon>Thamnocephalis</taxon>
    </lineage>
</organism>
<dbReference type="Pfam" id="PF04683">
    <property type="entry name" value="Rpn13_ADRM1_Pru"/>
    <property type="match status" value="1"/>
</dbReference>
<dbReference type="PROSITE" id="PS51916">
    <property type="entry name" value="DEUBAD"/>
    <property type="match status" value="1"/>
</dbReference>
<evidence type="ECO:0000256" key="5">
    <source>
        <dbReference type="ARBA" id="ARBA00023242"/>
    </source>
</evidence>
<dbReference type="InterPro" id="IPR038633">
    <property type="entry name" value="Rpn13/ADRM1_Pru_sf"/>
</dbReference>
<dbReference type="PANTHER" id="PTHR12225:SF0">
    <property type="entry name" value="PROTEASOMAL UBIQUITIN RECEPTOR ADRM1"/>
    <property type="match status" value="1"/>
</dbReference>
<keyword evidence="5" id="KW-0539">Nucleus</keyword>
<dbReference type="GO" id="GO:0005634">
    <property type="term" value="C:nucleus"/>
    <property type="evidence" value="ECO:0007669"/>
    <property type="project" value="UniProtKB-SubCell"/>
</dbReference>
<dbReference type="Proteomes" id="UP000271241">
    <property type="component" value="Unassembled WGS sequence"/>
</dbReference>
<dbReference type="PROSITE" id="PS51917">
    <property type="entry name" value="PRU"/>
    <property type="match status" value="1"/>
</dbReference>
<dbReference type="FunFam" id="2.30.29.70:FF:000001">
    <property type="entry name" value="Proteasomal ubiquitin receptor ADRM1"/>
    <property type="match status" value="1"/>
</dbReference>
<proteinExistence type="predicted"/>
<protein>
    <submittedName>
        <fullName evidence="9">Proteasome complex subunit Rpn13 ubiquitin receptor-domain-containing protein</fullName>
    </submittedName>
</protein>
<dbReference type="STRING" id="78915.A0A4P9XRZ8"/>